<keyword evidence="6" id="KW-1133">Transmembrane helix</keyword>
<dbReference type="GO" id="GO:0006646">
    <property type="term" value="P:phosphatidylethanolamine biosynthetic process"/>
    <property type="evidence" value="ECO:0007669"/>
    <property type="project" value="TreeGrafter"/>
</dbReference>
<comment type="similarity">
    <text evidence="2 5">Belongs to the CDP-alcohol phosphatidyltransferase class-I family.</text>
</comment>
<feature type="transmembrane region" description="Helical" evidence="6">
    <location>
        <begin position="390"/>
        <end position="408"/>
    </location>
</feature>
<name>A0A8J5K1Q1_HOMAM</name>
<evidence type="ECO:0000313" key="7">
    <source>
        <dbReference type="EMBL" id="KAG7168662.1"/>
    </source>
</evidence>
<keyword evidence="8" id="KW-1185">Reference proteome</keyword>
<evidence type="ECO:0000256" key="2">
    <source>
        <dbReference type="ARBA" id="ARBA00010441"/>
    </source>
</evidence>
<feature type="transmembrane region" description="Helical" evidence="6">
    <location>
        <begin position="255"/>
        <end position="275"/>
    </location>
</feature>
<keyword evidence="4 6" id="KW-0472">Membrane</keyword>
<protein>
    <submittedName>
        <fullName evidence="7">Ethanolaminephosphotransferase 1-like</fullName>
    </submittedName>
</protein>
<gene>
    <name evidence="7" type="primary">SELENOI-L</name>
    <name evidence="7" type="ORF">Hamer_G022757</name>
</gene>
<dbReference type="AlphaFoldDB" id="A0A8J5K1Q1"/>
<evidence type="ECO:0000256" key="4">
    <source>
        <dbReference type="ARBA" id="ARBA00023136"/>
    </source>
</evidence>
<feature type="transmembrane region" description="Helical" evidence="6">
    <location>
        <begin position="414"/>
        <end position="435"/>
    </location>
</feature>
<keyword evidence="3 5" id="KW-0808">Transferase</keyword>
<reference evidence="7" key="1">
    <citation type="journal article" date="2021" name="Sci. Adv.">
        <title>The American lobster genome reveals insights on longevity, neural, and immune adaptations.</title>
        <authorList>
            <person name="Polinski J.M."/>
            <person name="Zimin A.V."/>
            <person name="Clark K.F."/>
            <person name="Kohn A.B."/>
            <person name="Sadowski N."/>
            <person name="Timp W."/>
            <person name="Ptitsyn A."/>
            <person name="Khanna P."/>
            <person name="Romanova D.Y."/>
            <person name="Williams P."/>
            <person name="Greenwood S.J."/>
            <person name="Moroz L.L."/>
            <person name="Walt D.R."/>
            <person name="Bodnar A.G."/>
        </authorList>
    </citation>
    <scope>NUCLEOTIDE SEQUENCE</scope>
    <source>
        <strain evidence="7">GMGI-L3</strain>
    </source>
</reference>
<evidence type="ECO:0000313" key="8">
    <source>
        <dbReference type="Proteomes" id="UP000747542"/>
    </source>
</evidence>
<dbReference type="GO" id="GO:0004307">
    <property type="term" value="F:ethanolaminephosphotransferase activity"/>
    <property type="evidence" value="ECO:0007669"/>
    <property type="project" value="TreeGrafter"/>
</dbReference>
<dbReference type="Pfam" id="PF01066">
    <property type="entry name" value="CDP-OH_P_transf"/>
    <property type="match status" value="1"/>
</dbReference>
<proteinExistence type="inferred from homology"/>
<evidence type="ECO:0000256" key="5">
    <source>
        <dbReference type="RuleBase" id="RU003750"/>
    </source>
</evidence>
<dbReference type="Gene3D" id="1.20.120.1760">
    <property type="match status" value="1"/>
</dbReference>
<evidence type="ECO:0000256" key="6">
    <source>
        <dbReference type="SAM" id="Phobius"/>
    </source>
</evidence>
<sequence>MGIIGNVTDDEDEEVQHCLPSVRHCGWDHGSTAGGESYGQCCCGRTQDERLNTYHITYSCEWKRSKMTVVRYLTPEQLVGFENYKYSAQDTSPLSNYVMHPFWNAVVKICPRWIAPNVLTFVGFLFTVGNFVLLAVYDYSYYASSDEPPADQYPPIPNWVWFACAFNHFMAHTLDGIDGKQARRTGTSGPLGELFDHGLDSWSTFFIPACIWSVFGRLDYSISPLRFYFVLWNVILCFYTSHWEKYLTKILFLPWGYDISQMLIFVIYLITGFGGQNIWKFKIFWGISSGAMFEFMMYAGSLGTSLPMSFWNIYKSYRDKTGKMLGVWESIRPLFTPIVFFTFSTIWVYHSSTDIINKNPRMYLFMVGTIFANVNCRLIVSQMSSTRCEFINWLILPLALSVVIVLVFPSLEMATLLVMSSVATVAHIHYGVYVIEPIDYSPTVRKEFVDGCPRNQCEIENFFVFDSRVIRVLYEVADKRAFGSVYCIKAKTTLGRGNQH</sequence>
<dbReference type="GO" id="GO:0005794">
    <property type="term" value="C:Golgi apparatus"/>
    <property type="evidence" value="ECO:0007669"/>
    <property type="project" value="TreeGrafter"/>
</dbReference>
<dbReference type="GO" id="GO:0005789">
    <property type="term" value="C:endoplasmic reticulum membrane"/>
    <property type="evidence" value="ECO:0007669"/>
    <property type="project" value="TreeGrafter"/>
</dbReference>
<organism evidence="7 8">
    <name type="scientific">Homarus americanus</name>
    <name type="common">American lobster</name>
    <dbReference type="NCBI Taxonomy" id="6706"/>
    <lineage>
        <taxon>Eukaryota</taxon>
        <taxon>Metazoa</taxon>
        <taxon>Ecdysozoa</taxon>
        <taxon>Arthropoda</taxon>
        <taxon>Crustacea</taxon>
        <taxon>Multicrustacea</taxon>
        <taxon>Malacostraca</taxon>
        <taxon>Eumalacostraca</taxon>
        <taxon>Eucarida</taxon>
        <taxon>Decapoda</taxon>
        <taxon>Pleocyemata</taxon>
        <taxon>Astacidea</taxon>
        <taxon>Nephropoidea</taxon>
        <taxon>Nephropidae</taxon>
        <taxon>Homarus</taxon>
    </lineage>
</organism>
<feature type="transmembrane region" description="Helical" evidence="6">
    <location>
        <begin position="227"/>
        <end position="243"/>
    </location>
</feature>
<accession>A0A8J5K1Q1</accession>
<dbReference type="PROSITE" id="PS00379">
    <property type="entry name" value="CDP_ALCOHOL_P_TRANSF"/>
    <property type="match status" value="1"/>
</dbReference>
<feature type="transmembrane region" description="Helical" evidence="6">
    <location>
        <begin position="334"/>
        <end position="350"/>
    </location>
</feature>
<feature type="transmembrane region" description="Helical" evidence="6">
    <location>
        <begin position="362"/>
        <end position="378"/>
    </location>
</feature>
<dbReference type="Proteomes" id="UP000747542">
    <property type="component" value="Unassembled WGS sequence"/>
</dbReference>
<dbReference type="InterPro" id="IPR014472">
    <property type="entry name" value="CHOPT"/>
</dbReference>
<keyword evidence="6" id="KW-0812">Transmembrane</keyword>
<dbReference type="FunFam" id="1.20.120.1760:FF:000016">
    <property type="entry name" value="ethanolaminephosphotransferase 1"/>
    <property type="match status" value="1"/>
</dbReference>
<dbReference type="InterPro" id="IPR000462">
    <property type="entry name" value="CDP-OH_P_trans"/>
</dbReference>
<dbReference type="InterPro" id="IPR043130">
    <property type="entry name" value="CDP-OH_PTrfase_TM_dom"/>
</dbReference>
<comment type="subcellular location">
    <subcellularLocation>
        <location evidence="1">Membrane</location>
    </subcellularLocation>
</comment>
<feature type="transmembrane region" description="Helical" evidence="6">
    <location>
        <begin position="118"/>
        <end position="139"/>
    </location>
</feature>
<evidence type="ECO:0000256" key="3">
    <source>
        <dbReference type="ARBA" id="ARBA00022679"/>
    </source>
</evidence>
<evidence type="ECO:0000256" key="1">
    <source>
        <dbReference type="ARBA" id="ARBA00004370"/>
    </source>
</evidence>
<dbReference type="InterPro" id="IPR048254">
    <property type="entry name" value="CDP_ALCOHOL_P_TRANSF_CS"/>
</dbReference>
<dbReference type="PANTHER" id="PTHR10414">
    <property type="entry name" value="ETHANOLAMINEPHOSPHOTRANSFERASE"/>
    <property type="match status" value="1"/>
</dbReference>
<comment type="caution">
    <text evidence="7">The sequence shown here is derived from an EMBL/GenBank/DDBJ whole genome shotgun (WGS) entry which is preliminary data.</text>
</comment>
<dbReference type="PANTHER" id="PTHR10414:SF71">
    <property type="entry name" value="FI05338P"/>
    <property type="match status" value="1"/>
</dbReference>
<dbReference type="EMBL" id="JAHLQT010019676">
    <property type="protein sequence ID" value="KAG7168662.1"/>
    <property type="molecule type" value="Genomic_DNA"/>
</dbReference>